<name>A0ACA9K8M6_9GLOM</name>
<keyword evidence="2" id="KW-1185">Reference proteome</keyword>
<evidence type="ECO:0000313" key="2">
    <source>
        <dbReference type="Proteomes" id="UP000789860"/>
    </source>
</evidence>
<reference evidence="1" key="1">
    <citation type="submission" date="2021-06" db="EMBL/GenBank/DDBJ databases">
        <authorList>
            <person name="Kallberg Y."/>
            <person name="Tangrot J."/>
            <person name="Rosling A."/>
        </authorList>
    </citation>
    <scope>NUCLEOTIDE SEQUENCE</scope>
    <source>
        <strain evidence="1">AU212A</strain>
    </source>
</reference>
<dbReference type="Proteomes" id="UP000789860">
    <property type="component" value="Unassembled WGS sequence"/>
</dbReference>
<gene>
    <name evidence="1" type="ORF">SCALOS_LOCUS1540</name>
</gene>
<proteinExistence type="predicted"/>
<comment type="caution">
    <text evidence="1">The sequence shown here is derived from an EMBL/GenBank/DDBJ whole genome shotgun (WGS) entry which is preliminary data.</text>
</comment>
<sequence>MFILVFTPVHELIIAMANMTELKINNTENLMNKLKIKPTTFTEWKQRHYITSYLNMDRKVRIYVTRPDWYLTEDFPRLKYKHDETLIDCDIPCIWKIKNLEDLTSNELKEADALFCVNQPSLPEKKAWEGQKFIQYTLEPMTLCPDCHDKTNLFDIRATYEENSDIPTSYIRMDAEKWRTAIPFNVTKLSQNSTIISFIASHWTEFRDTFIPSLQTHVPIASFGGVYNNTDWNFYPECSNLNYFETKNCIVSKYPFHLSIENCPENDYSTEKLWDTFNLGVVPIIWGAPNTLSYLPHPKSAIFIENFPDSEALANHLKYLVRNETAYLEYHEWRTMTNLSDNFMKKSYMSMYNLECN</sequence>
<feature type="non-terminal residue" evidence="1">
    <location>
        <position position="357"/>
    </location>
</feature>
<dbReference type="EMBL" id="CAJVPM010001090">
    <property type="protein sequence ID" value="CAG8459333.1"/>
    <property type="molecule type" value="Genomic_DNA"/>
</dbReference>
<evidence type="ECO:0000313" key="1">
    <source>
        <dbReference type="EMBL" id="CAG8459333.1"/>
    </source>
</evidence>
<organism evidence="1 2">
    <name type="scientific">Scutellospora calospora</name>
    <dbReference type="NCBI Taxonomy" id="85575"/>
    <lineage>
        <taxon>Eukaryota</taxon>
        <taxon>Fungi</taxon>
        <taxon>Fungi incertae sedis</taxon>
        <taxon>Mucoromycota</taxon>
        <taxon>Glomeromycotina</taxon>
        <taxon>Glomeromycetes</taxon>
        <taxon>Diversisporales</taxon>
        <taxon>Gigasporaceae</taxon>
        <taxon>Scutellospora</taxon>
    </lineage>
</organism>
<accession>A0ACA9K8M6</accession>
<protein>
    <submittedName>
        <fullName evidence="1">1201_t:CDS:1</fullName>
    </submittedName>
</protein>